<dbReference type="STRING" id="1764295.A0A5B8MEJ2"/>
<dbReference type="GO" id="GO:0035556">
    <property type="term" value="P:intracellular signal transduction"/>
    <property type="evidence" value="ECO:0007669"/>
    <property type="project" value="InterPro"/>
</dbReference>
<dbReference type="PROSITE" id="PS50125">
    <property type="entry name" value="GUANYLATE_CYCLASE_2"/>
    <property type="match status" value="1"/>
</dbReference>
<dbReference type="InterPro" id="IPR001054">
    <property type="entry name" value="A/G_cyclase"/>
</dbReference>
<feature type="transmembrane region" description="Helical" evidence="8">
    <location>
        <begin position="174"/>
        <end position="198"/>
    </location>
</feature>
<dbReference type="Proteomes" id="UP000316726">
    <property type="component" value="Chromosome 1"/>
</dbReference>
<dbReference type="SMART" id="SM00044">
    <property type="entry name" value="CYCc"/>
    <property type="match status" value="1"/>
</dbReference>
<keyword evidence="6 7" id="KW-0456">Lyase</keyword>
<evidence type="ECO:0000256" key="7">
    <source>
        <dbReference type="RuleBase" id="RU000405"/>
    </source>
</evidence>
<dbReference type="PANTHER" id="PTHR11920">
    <property type="entry name" value="GUANYLYL CYCLASE"/>
    <property type="match status" value="1"/>
</dbReference>
<evidence type="ECO:0000313" key="10">
    <source>
        <dbReference type="EMBL" id="QDZ17750.1"/>
    </source>
</evidence>
<dbReference type="GO" id="GO:0001653">
    <property type="term" value="F:peptide receptor activity"/>
    <property type="evidence" value="ECO:0007669"/>
    <property type="project" value="TreeGrafter"/>
</dbReference>
<keyword evidence="2 8" id="KW-0812">Transmembrane</keyword>
<dbReference type="PROSITE" id="PS00452">
    <property type="entry name" value="GUANYLATE_CYCLASE_1"/>
    <property type="match status" value="1"/>
</dbReference>
<reference evidence="10 11" key="1">
    <citation type="submission" date="2018-07" db="EMBL/GenBank/DDBJ databases">
        <title>The complete nuclear genome of the prasinophyte Chloropicon primus (CCMP1205).</title>
        <authorList>
            <person name="Pombert J.-F."/>
            <person name="Otis C."/>
            <person name="Turmel M."/>
            <person name="Lemieux C."/>
        </authorList>
    </citation>
    <scope>NUCLEOTIDE SEQUENCE [LARGE SCALE GENOMIC DNA]</scope>
    <source>
        <strain evidence="10 11">CCMP1205</strain>
    </source>
</reference>
<accession>A0A5B8MEJ2</accession>
<name>A0A5B8MEJ2_9CHLO</name>
<protein>
    <submittedName>
        <fullName evidence="10">Guanylate cyclase</fullName>
    </submittedName>
</protein>
<dbReference type="EMBL" id="CP031034">
    <property type="protein sequence ID" value="QDZ17750.1"/>
    <property type="molecule type" value="Genomic_DNA"/>
</dbReference>
<dbReference type="Pfam" id="PF00211">
    <property type="entry name" value="Guanylate_cyc"/>
    <property type="match status" value="1"/>
</dbReference>
<dbReference type="CDD" id="cd07302">
    <property type="entry name" value="CHD"/>
    <property type="match status" value="1"/>
</dbReference>
<dbReference type="AlphaFoldDB" id="A0A5B8MEJ2"/>
<dbReference type="InterPro" id="IPR029787">
    <property type="entry name" value="Nucleotide_cyclase"/>
</dbReference>
<evidence type="ECO:0000256" key="5">
    <source>
        <dbReference type="ARBA" id="ARBA00023136"/>
    </source>
</evidence>
<feature type="domain" description="Guanylate cyclase" evidence="9">
    <location>
        <begin position="369"/>
        <end position="520"/>
    </location>
</feature>
<feature type="transmembrane region" description="Helical" evidence="8">
    <location>
        <begin position="205"/>
        <end position="224"/>
    </location>
</feature>
<dbReference type="GO" id="GO:0007168">
    <property type="term" value="P:receptor guanylyl cyclase signaling pathway"/>
    <property type="evidence" value="ECO:0007669"/>
    <property type="project" value="TreeGrafter"/>
</dbReference>
<feature type="transmembrane region" description="Helical" evidence="8">
    <location>
        <begin position="61"/>
        <end position="78"/>
    </location>
</feature>
<evidence type="ECO:0000256" key="3">
    <source>
        <dbReference type="ARBA" id="ARBA00022741"/>
    </source>
</evidence>
<organism evidence="10 11">
    <name type="scientific">Chloropicon primus</name>
    <dbReference type="NCBI Taxonomy" id="1764295"/>
    <lineage>
        <taxon>Eukaryota</taxon>
        <taxon>Viridiplantae</taxon>
        <taxon>Chlorophyta</taxon>
        <taxon>Chloropicophyceae</taxon>
        <taxon>Chloropicales</taxon>
        <taxon>Chloropicaceae</taxon>
        <taxon>Chloropicon</taxon>
    </lineage>
</organism>
<proteinExistence type="inferred from homology"/>
<dbReference type="InterPro" id="IPR050401">
    <property type="entry name" value="Cyclic_nucleotide_synthase"/>
</dbReference>
<gene>
    <name evidence="10" type="ORF">A3770_01p02680</name>
</gene>
<dbReference type="GO" id="GO:0004016">
    <property type="term" value="F:adenylate cyclase activity"/>
    <property type="evidence" value="ECO:0007669"/>
    <property type="project" value="TreeGrafter"/>
</dbReference>
<feature type="transmembrane region" description="Helical" evidence="8">
    <location>
        <begin position="260"/>
        <end position="285"/>
    </location>
</feature>
<dbReference type="InterPro" id="IPR018297">
    <property type="entry name" value="A/G_cyclase_CS"/>
</dbReference>
<evidence type="ECO:0000259" key="9">
    <source>
        <dbReference type="PROSITE" id="PS50125"/>
    </source>
</evidence>
<dbReference type="Gene3D" id="3.30.70.1230">
    <property type="entry name" value="Nucleotide cyclase"/>
    <property type="match status" value="1"/>
</dbReference>
<evidence type="ECO:0000256" key="6">
    <source>
        <dbReference type="ARBA" id="ARBA00023239"/>
    </source>
</evidence>
<keyword evidence="11" id="KW-1185">Reference proteome</keyword>
<evidence type="ECO:0000256" key="8">
    <source>
        <dbReference type="SAM" id="Phobius"/>
    </source>
</evidence>
<dbReference type="PANTHER" id="PTHR11920:SF335">
    <property type="entry name" value="GUANYLATE CYCLASE"/>
    <property type="match status" value="1"/>
</dbReference>
<dbReference type="GO" id="GO:0005886">
    <property type="term" value="C:plasma membrane"/>
    <property type="evidence" value="ECO:0007669"/>
    <property type="project" value="TreeGrafter"/>
</dbReference>
<feature type="transmembrane region" description="Helical" evidence="8">
    <location>
        <begin position="110"/>
        <end position="132"/>
    </location>
</feature>
<comment type="similarity">
    <text evidence="7">Belongs to the adenylyl cyclase class-4/guanylyl cyclase family.</text>
</comment>
<dbReference type="GO" id="GO:0004383">
    <property type="term" value="F:guanylate cyclase activity"/>
    <property type="evidence" value="ECO:0007669"/>
    <property type="project" value="TreeGrafter"/>
</dbReference>
<evidence type="ECO:0000313" key="11">
    <source>
        <dbReference type="Proteomes" id="UP000316726"/>
    </source>
</evidence>
<keyword evidence="3" id="KW-0547">Nucleotide-binding</keyword>
<keyword evidence="4 8" id="KW-1133">Transmembrane helix</keyword>
<keyword evidence="5 8" id="KW-0472">Membrane</keyword>
<sequence length="578" mass="64899">MVFLDLLIDKGCRKCLHREDYDFEEREDRGPPSEYWFLGFKDRNVEDEYIEDVILNSKSRFMLGLATSGLIYTVGTFIPDWMFYPFNAAQFGEPEVQEFLAPTTGPDPLLSYYMVSCIGFFSFILCAVACFLIYRMKMFESKRVILYLIGSAYVVFLGMRAWNFTAFNSGYFGFFGRASGWLIFLIFYEVAPLISILFMGLPPALTLEIMTLFVSIFIVLVPLVNPYGDLWDVLQQANDERTDEFTCYVSTTYCKKLLEVIAVSPLLIVCIIVVCILIVSFILDYSNRRAFINKKIIQALNKQKEQALVKQKEDQEKLINSIFPPVIARDLIIEQMQESTSRSTEGSLRSLGSSGTLGRTVARLHQNVTIVFTDICGFTAMSQECSPKDVMRFLHSLFVAFDDLIEMDGHLFKVETIGDAFMIASGLNVNSQESVRSFSVGGSTSMISCESMDASSSAKAAIRFAVAALKEAHNLTMPNGKRCQVRAGAHTGAVCSGVVGSQMPRFCLFGDTVNTANRMESTGRAGRLQVSEATHGFVRDEKEFEWEDPVSVKVKGKGDMKTYFLNDIEDSLDCDPPR</sequence>
<evidence type="ECO:0000256" key="4">
    <source>
        <dbReference type="ARBA" id="ARBA00022989"/>
    </source>
</evidence>
<comment type="subcellular location">
    <subcellularLocation>
        <location evidence="1">Membrane</location>
    </subcellularLocation>
</comment>
<dbReference type="GO" id="GO:0000166">
    <property type="term" value="F:nucleotide binding"/>
    <property type="evidence" value="ECO:0007669"/>
    <property type="project" value="UniProtKB-KW"/>
</dbReference>
<dbReference type="SUPFAM" id="SSF55073">
    <property type="entry name" value="Nucleotide cyclase"/>
    <property type="match status" value="1"/>
</dbReference>
<evidence type="ECO:0000256" key="1">
    <source>
        <dbReference type="ARBA" id="ARBA00004370"/>
    </source>
</evidence>
<feature type="transmembrane region" description="Helical" evidence="8">
    <location>
        <begin position="144"/>
        <end position="162"/>
    </location>
</feature>
<dbReference type="OrthoDB" id="548029at2759"/>
<evidence type="ECO:0000256" key="2">
    <source>
        <dbReference type="ARBA" id="ARBA00022692"/>
    </source>
</evidence>